<reference evidence="2 3" key="1">
    <citation type="submission" date="2024-10" db="EMBL/GenBank/DDBJ databases">
        <title>The Natural Products Discovery Center: Release of the First 8490 Sequenced Strains for Exploring Actinobacteria Biosynthetic Diversity.</title>
        <authorList>
            <person name="Kalkreuter E."/>
            <person name="Kautsar S.A."/>
            <person name="Yang D."/>
            <person name="Bader C.D."/>
            <person name="Teijaro C.N."/>
            <person name="Fluegel L."/>
            <person name="Davis C.M."/>
            <person name="Simpson J.R."/>
            <person name="Lauterbach L."/>
            <person name="Steele A.D."/>
            <person name="Gui C."/>
            <person name="Meng S."/>
            <person name="Li G."/>
            <person name="Viehrig K."/>
            <person name="Ye F."/>
            <person name="Su P."/>
            <person name="Kiefer A.F."/>
            <person name="Nichols A."/>
            <person name="Cepeda A.J."/>
            <person name="Yan W."/>
            <person name="Fan B."/>
            <person name="Jiang Y."/>
            <person name="Adhikari A."/>
            <person name="Zheng C.-J."/>
            <person name="Schuster L."/>
            <person name="Cowan T.M."/>
            <person name="Smanski M.J."/>
            <person name="Chevrette M.G."/>
            <person name="De Carvalho L.P.S."/>
            <person name="Shen B."/>
        </authorList>
    </citation>
    <scope>NUCLEOTIDE SEQUENCE [LARGE SCALE GENOMIC DNA]</scope>
    <source>
        <strain evidence="2 3">NPDC003040</strain>
    </source>
</reference>
<feature type="domain" description="AB hydrolase-1" evidence="1">
    <location>
        <begin position="14"/>
        <end position="245"/>
    </location>
</feature>
<dbReference type="PANTHER" id="PTHR43194:SF2">
    <property type="entry name" value="PEROXISOMAL MEMBRANE PROTEIN LPX1"/>
    <property type="match status" value="1"/>
</dbReference>
<dbReference type="InterPro" id="IPR050228">
    <property type="entry name" value="Carboxylesterase_BioH"/>
</dbReference>
<evidence type="ECO:0000313" key="3">
    <source>
        <dbReference type="Proteomes" id="UP001601948"/>
    </source>
</evidence>
<protein>
    <submittedName>
        <fullName evidence="2">Alpha/beta fold hydrolase</fullName>
    </submittedName>
</protein>
<dbReference type="Pfam" id="PF12697">
    <property type="entry name" value="Abhydrolase_6"/>
    <property type="match status" value="1"/>
</dbReference>
<gene>
    <name evidence="2" type="ORF">ACFYV7_40005</name>
</gene>
<evidence type="ECO:0000259" key="1">
    <source>
        <dbReference type="Pfam" id="PF12697"/>
    </source>
</evidence>
<dbReference type="GO" id="GO:0016787">
    <property type="term" value="F:hydrolase activity"/>
    <property type="evidence" value="ECO:0007669"/>
    <property type="project" value="UniProtKB-KW"/>
</dbReference>
<proteinExistence type="predicted"/>
<dbReference type="RefSeq" id="WP_387726356.1">
    <property type="nucleotide sequence ID" value="NZ_JBIAPI010000017.1"/>
</dbReference>
<dbReference type="PANTHER" id="PTHR43194">
    <property type="entry name" value="HYDROLASE ALPHA/BETA FOLD FAMILY"/>
    <property type="match status" value="1"/>
</dbReference>
<dbReference type="Gene3D" id="3.40.50.1820">
    <property type="entry name" value="alpha/beta hydrolase"/>
    <property type="match status" value="1"/>
</dbReference>
<keyword evidence="2" id="KW-0378">Hydrolase</keyword>
<accession>A0ABW6R6B8</accession>
<dbReference type="Proteomes" id="UP001601948">
    <property type="component" value="Unassembled WGS sequence"/>
</dbReference>
<dbReference type="InterPro" id="IPR000073">
    <property type="entry name" value="AB_hydrolase_1"/>
</dbReference>
<comment type="caution">
    <text evidence="2">The sequence shown here is derived from an EMBL/GenBank/DDBJ whole genome shotgun (WGS) entry which is preliminary data.</text>
</comment>
<name>A0ABW6R6B8_9NOCA</name>
<dbReference type="SUPFAM" id="SSF53474">
    <property type="entry name" value="alpha/beta-Hydrolases"/>
    <property type="match status" value="1"/>
</dbReference>
<organism evidence="2 3">
    <name type="scientific">Nocardia suismassiliense</name>
    <dbReference type="NCBI Taxonomy" id="2077092"/>
    <lineage>
        <taxon>Bacteria</taxon>
        <taxon>Bacillati</taxon>
        <taxon>Actinomycetota</taxon>
        <taxon>Actinomycetes</taxon>
        <taxon>Mycobacteriales</taxon>
        <taxon>Nocardiaceae</taxon>
        <taxon>Nocardia</taxon>
    </lineage>
</organism>
<evidence type="ECO:0000313" key="2">
    <source>
        <dbReference type="EMBL" id="MFF3229029.1"/>
    </source>
</evidence>
<dbReference type="EMBL" id="JBIAPI010000017">
    <property type="protein sequence ID" value="MFF3229029.1"/>
    <property type="molecule type" value="Genomic_DNA"/>
</dbReference>
<keyword evidence="3" id="KW-1185">Reference proteome</keyword>
<dbReference type="InterPro" id="IPR029058">
    <property type="entry name" value="AB_hydrolase_fold"/>
</dbReference>
<sequence length="256" mass="27058">MDMKFVDEGRGRVILIVHGGMGDSSAWARVARPLARRYRVIRLHRRRYRLDLAGAGAVTIAEEVEDVLALAGLVGEPVLLVGHSSGGVIALEAAAAAPALFAGLVVYEPPVVLGDPLGGRALCAARAAVAAGKPGKAIAIFERDILEVGVVARTVFRMVVAALPQLRAYVPRQLDDVAAIDSLGSRLSSYAAIELPTVLLSGDRSPAHLGKRVDALRAVMPKARKIVMAGQAHNANDFAPHRLARLIEDFAAEAFS</sequence>